<name>A0AAV2N580_9HYME</name>
<reference evidence="2" key="1">
    <citation type="submission" date="2024-04" db="EMBL/GenBank/DDBJ databases">
        <authorList>
            <consortium name="Molecular Ecology Group"/>
        </authorList>
    </citation>
    <scope>NUCLEOTIDE SEQUENCE</scope>
</reference>
<evidence type="ECO:0000256" key="1">
    <source>
        <dbReference type="SAM" id="MobiDB-lite"/>
    </source>
</evidence>
<keyword evidence="3" id="KW-1185">Reference proteome</keyword>
<accession>A0AAV2N580</accession>
<organism evidence="2 3">
    <name type="scientific">Lasius platythorax</name>
    <dbReference type="NCBI Taxonomy" id="488582"/>
    <lineage>
        <taxon>Eukaryota</taxon>
        <taxon>Metazoa</taxon>
        <taxon>Ecdysozoa</taxon>
        <taxon>Arthropoda</taxon>
        <taxon>Hexapoda</taxon>
        <taxon>Insecta</taxon>
        <taxon>Pterygota</taxon>
        <taxon>Neoptera</taxon>
        <taxon>Endopterygota</taxon>
        <taxon>Hymenoptera</taxon>
        <taxon>Apocrita</taxon>
        <taxon>Aculeata</taxon>
        <taxon>Formicoidea</taxon>
        <taxon>Formicidae</taxon>
        <taxon>Formicinae</taxon>
        <taxon>Lasius</taxon>
        <taxon>Lasius</taxon>
    </lineage>
</organism>
<sequence length="107" mass="12293">MCAATAIRQGPSTKVIISACPDSLDPDMRCHTMPRDATRCQLNGACHDGTSVESEYGPEDARIRGIRSNESAFFRVTLKDRGRVRGKEREKWRNTLRDRERRNERRD</sequence>
<protein>
    <submittedName>
        <fullName evidence="2">Uncharacterized protein</fullName>
    </submittedName>
</protein>
<evidence type="ECO:0000313" key="2">
    <source>
        <dbReference type="EMBL" id="CAL1674819.1"/>
    </source>
</evidence>
<gene>
    <name evidence="2" type="ORF">LPLAT_LOCUS1365</name>
</gene>
<dbReference type="AlphaFoldDB" id="A0AAV2N580"/>
<feature type="region of interest" description="Disordered" evidence="1">
    <location>
        <begin position="84"/>
        <end position="107"/>
    </location>
</feature>
<proteinExistence type="predicted"/>
<dbReference type="Proteomes" id="UP001497644">
    <property type="component" value="Chromosome 10"/>
</dbReference>
<evidence type="ECO:0000313" key="3">
    <source>
        <dbReference type="Proteomes" id="UP001497644"/>
    </source>
</evidence>
<dbReference type="EMBL" id="OZ034833">
    <property type="protein sequence ID" value="CAL1674819.1"/>
    <property type="molecule type" value="Genomic_DNA"/>
</dbReference>